<dbReference type="AlphaFoldDB" id="A0AAU8JM06"/>
<organism evidence="1">
    <name type="scientific">Planktothricoides raciborskii GIHE-MW2</name>
    <dbReference type="NCBI Taxonomy" id="2792601"/>
    <lineage>
        <taxon>Bacteria</taxon>
        <taxon>Bacillati</taxon>
        <taxon>Cyanobacteriota</taxon>
        <taxon>Cyanophyceae</taxon>
        <taxon>Oscillatoriophycideae</taxon>
        <taxon>Oscillatoriales</taxon>
        <taxon>Oscillatoriaceae</taxon>
        <taxon>Planktothricoides</taxon>
    </lineage>
</organism>
<reference evidence="1" key="1">
    <citation type="submission" date="2024-07" db="EMBL/GenBank/DDBJ databases">
        <authorList>
            <person name="Kim Y.J."/>
            <person name="Jeong J.Y."/>
        </authorList>
    </citation>
    <scope>NUCLEOTIDE SEQUENCE</scope>
    <source>
        <strain evidence="1">GIHE-MW2</strain>
    </source>
</reference>
<accession>A0AAU8JM06</accession>
<evidence type="ECO:0000313" key="1">
    <source>
        <dbReference type="EMBL" id="XCM39808.1"/>
    </source>
</evidence>
<protein>
    <submittedName>
        <fullName evidence="1">DUF4276 family protein</fullName>
    </submittedName>
</protein>
<name>A0AAU8JM06_9CYAN</name>
<sequence>MVSEIRIYIEGIGDSEPLARQLQPPPNRKIKLPKKETQAGLAPGFRTFFQSLDRLAYNHGIKIQLIICGGRKQAYNNFHRAIQDHPDAFNVLLVDSEGLLSDINQPWKYLQDRPEYQWDSQGIDDSHCQLMVQAMEAWFIADLDTLRQFYGEKFKDNKIIRGLEQYQTVDRVSVYNLEKRLTQATKDTPRGKYSKTKHAPK</sequence>
<dbReference type="InterPro" id="IPR025455">
    <property type="entry name" value="DUF4276"/>
</dbReference>
<dbReference type="EMBL" id="CP159837">
    <property type="protein sequence ID" value="XCM39808.1"/>
    <property type="molecule type" value="Genomic_DNA"/>
</dbReference>
<gene>
    <name evidence="1" type="ORF">ABWT76_002765</name>
</gene>
<dbReference type="Pfam" id="PF14103">
    <property type="entry name" value="DUF4276"/>
    <property type="match status" value="1"/>
</dbReference>
<proteinExistence type="predicted"/>
<dbReference type="RefSeq" id="WP_199317287.1">
    <property type="nucleotide sequence ID" value="NZ_CP159837.1"/>
</dbReference>